<dbReference type="AlphaFoldDB" id="A0AAV7KDG3"/>
<accession>A0AAV7KDG3</accession>
<evidence type="ECO:0000256" key="5">
    <source>
        <dbReference type="SAM" id="Phobius"/>
    </source>
</evidence>
<dbReference type="Pfam" id="PF00335">
    <property type="entry name" value="Tetraspanin"/>
    <property type="match status" value="1"/>
</dbReference>
<sequence>MGLNDTLRYFLSILLIVLNALGFAVGAVLMSLGAAAFAQYVRTPGLYEVIYGRDIYEVLIFFMASGAALILLSILGILAGVFSLINRLRCLAAALLLLYAAIIFALYTLEVIAVSLDFSQFFAIKDDVNATIEAEFNSLLISDMYLNMSRIEFFFQWQNDNECCGWTDGSAYNTSTMAVRLGDSSWRPMSCCGNLVGNETCSAGHSSYYLVGCDDSFLASYSRYSWTYIGISISAALIEGVVLIISFSLIGLVHCSGPKSEKE</sequence>
<feature type="transmembrane region" description="Helical" evidence="5">
    <location>
        <begin position="91"/>
        <end position="109"/>
    </location>
</feature>
<evidence type="ECO:0000256" key="4">
    <source>
        <dbReference type="ARBA" id="ARBA00023136"/>
    </source>
</evidence>
<evidence type="ECO:0000256" key="1">
    <source>
        <dbReference type="ARBA" id="ARBA00004141"/>
    </source>
</evidence>
<dbReference type="InterPro" id="IPR018499">
    <property type="entry name" value="Tetraspanin/Peripherin"/>
</dbReference>
<evidence type="ECO:0000313" key="7">
    <source>
        <dbReference type="Proteomes" id="UP001165289"/>
    </source>
</evidence>
<comment type="caution">
    <text evidence="6">The sequence shown here is derived from an EMBL/GenBank/DDBJ whole genome shotgun (WGS) entry which is preliminary data.</text>
</comment>
<proteinExistence type="predicted"/>
<evidence type="ECO:0000256" key="2">
    <source>
        <dbReference type="ARBA" id="ARBA00022692"/>
    </source>
</evidence>
<evidence type="ECO:0000256" key="3">
    <source>
        <dbReference type="ARBA" id="ARBA00022989"/>
    </source>
</evidence>
<dbReference type="Proteomes" id="UP001165289">
    <property type="component" value="Unassembled WGS sequence"/>
</dbReference>
<name>A0AAV7KDG3_9METZ</name>
<organism evidence="6 7">
    <name type="scientific">Oopsacas minuta</name>
    <dbReference type="NCBI Taxonomy" id="111878"/>
    <lineage>
        <taxon>Eukaryota</taxon>
        <taxon>Metazoa</taxon>
        <taxon>Porifera</taxon>
        <taxon>Hexactinellida</taxon>
        <taxon>Hexasterophora</taxon>
        <taxon>Lyssacinosida</taxon>
        <taxon>Leucopsacidae</taxon>
        <taxon>Oopsacas</taxon>
    </lineage>
</organism>
<keyword evidence="2 5" id="KW-0812">Transmembrane</keyword>
<dbReference type="EMBL" id="JAKMXF010000088">
    <property type="protein sequence ID" value="KAI6658644.1"/>
    <property type="molecule type" value="Genomic_DNA"/>
</dbReference>
<reference evidence="6 7" key="1">
    <citation type="journal article" date="2023" name="BMC Biol.">
        <title>The compact genome of the sponge Oopsacas minuta (Hexactinellida) is lacking key metazoan core genes.</title>
        <authorList>
            <person name="Santini S."/>
            <person name="Schenkelaars Q."/>
            <person name="Jourda C."/>
            <person name="Duchesne M."/>
            <person name="Belahbib H."/>
            <person name="Rocher C."/>
            <person name="Selva M."/>
            <person name="Riesgo A."/>
            <person name="Vervoort M."/>
            <person name="Leys S.P."/>
            <person name="Kodjabachian L."/>
            <person name="Le Bivic A."/>
            <person name="Borchiellini C."/>
            <person name="Claverie J.M."/>
            <person name="Renard E."/>
        </authorList>
    </citation>
    <scope>NUCLEOTIDE SEQUENCE [LARGE SCALE GENOMIC DNA]</scope>
    <source>
        <strain evidence="6">SPO-2</strain>
    </source>
</reference>
<comment type="subcellular location">
    <subcellularLocation>
        <location evidence="1">Membrane</location>
        <topology evidence="1">Multi-pass membrane protein</topology>
    </subcellularLocation>
</comment>
<keyword evidence="3 5" id="KW-1133">Transmembrane helix</keyword>
<protein>
    <recommendedName>
        <fullName evidence="8">Tetraspanin</fullName>
    </recommendedName>
</protein>
<evidence type="ECO:0000313" key="6">
    <source>
        <dbReference type="EMBL" id="KAI6658644.1"/>
    </source>
</evidence>
<feature type="transmembrane region" description="Helical" evidence="5">
    <location>
        <begin position="226"/>
        <end position="253"/>
    </location>
</feature>
<keyword evidence="7" id="KW-1185">Reference proteome</keyword>
<feature type="transmembrane region" description="Helical" evidence="5">
    <location>
        <begin position="12"/>
        <end position="38"/>
    </location>
</feature>
<feature type="transmembrane region" description="Helical" evidence="5">
    <location>
        <begin position="58"/>
        <end position="84"/>
    </location>
</feature>
<dbReference type="GO" id="GO:0016020">
    <property type="term" value="C:membrane"/>
    <property type="evidence" value="ECO:0007669"/>
    <property type="project" value="UniProtKB-SubCell"/>
</dbReference>
<gene>
    <name evidence="6" type="ORF">LOD99_15442</name>
</gene>
<keyword evidence="4 5" id="KW-0472">Membrane</keyword>
<evidence type="ECO:0008006" key="8">
    <source>
        <dbReference type="Google" id="ProtNLM"/>
    </source>
</evidence>